<proteinExistence type="inferred from homology"/>
<evidence type="ECO:0000313" key="13">
    <source>
        <dbReference type="EMBL" id="GAA0740106.1"/>
    </source>
</evidence>
<keyword evidence="8" id="KW-0963">Cytoplasm</keyword>
<keyword evidence="7 8" id="KW-0546">Nucleotide metabolism</keyword>
<evidence type="ECO:0000259" key="12">
    <source>
        <dbReference type="SMART" id="SM00562"/>
    </source>
</evidence>
<feature type="binding site" evidence="8 9">
    <location>
        <position position="112"/>
    </location>
    <ligand>
        <name>ATP</name>
        <dbReference type="ChEBI" id="CHEBI:30616"/>
    </ligand>
</feature>
<dbReference type="Gene3D" id="3.30.70.141">
    <property type="entry name" value="Nucleoside diphosphate kinase-like domain"/>
    <property type="match status" value="1"/>
</dbReference>
<dbReference type="Proteomes" id="UP001501510">
    <property type="component" value="Unassembled WGS sequence"/>
</dbReference>
<comment type="subcellular location">
    <subcellularLocation>
        <location evidence="8">Cytoplasm</location>
    </subcellularLocation>
</comment>
<evidence type="ECO:0000256" key="2">
    <source>
        <dbReference type="ARBA" id="ARBA00008142"/>
    </source>
</evidence>
<dbReference type="PRINTS" id="PR01243">
    <property type="entry name" value="NUCDPKINASE"/>
</dbReference>
<dbReference type="EMBL" id="BAAACG010000009">
    <property type="protein sequence ID" value="GAA0740106.1"/>
    <property type="molecule type" value="Genomic_DNA"/>
</dbReference>
<feature type="binding site" evidence="8 9">
    <location>
        <position position="91"/>
    </location>
    <ligand>
        <name>ATP</name>
        <dbReference type="ChEBI" id="CHEBI:30616"/>
    </ligand>
</feature>
<comment type="cofactor">
    <cofactor evidence="1 8">
        <name>Mg(2+)</name>
        <dbReference type="ChEBI" id="CHEBI:18420"/>
    </cofactor>
</comment>
<evidence type="ECO:0000256" key="4">
    <source>
        <dbReference type="ARBA" id="ARBA00022741"/>
    </source>
</evidence>
<dbReference type="HAMAP" id="MF_00451">
    <property type="entry name" value="NDP_kinase"/>
    <property type="match status" value="1"/>
</dbReference>
<feature type="binding site" evidence="8 9">
    <location>
        <position position="9"/>
    </location>
    <ligand>
        <name>ATP</name>
        <dbReference type="ChEBI" id="CHEBI:30616"/>
    </ligand>
</feature>
<comment type="catalytic activity">
    <reaction evidence="8">
        <text>a ribonucleoside 5'-diphosphate + ATP = a ribonucleoside 5'-triphosphate + ADP</text>
        <dbReference type="Rhea" id="RHEA:18113"/>
        <dbReference type="ChEBI" id="CHEBI:30616"/>
        <dbReference type="ChEBI" id="CHEBI:57930"/>
        <dbReference type="ChEBI" id="CHEBI:61557"/>
        <dbReference type="ChEBI" id="CHEBI:456216"/>
        <dbReference type="EC" id="2.7.4.6"/>
    </reaction>
</comment>
<reference evidence="13 14" key="1">
    <citation type="journal article" date="2019" name="Int. J. Syst. Evol. Microbiol.">
        <title>The Global Catalogue of Microorganisms (GCM) 10K type strain sequencing project: providing services to taxonomists for standard genome sequencing and annotation.</title>
        <authorList>
            <consortium name="The Broad Institute Genomics Platform"/>
            <consortium name="The Broad Institute Genome Sequencing Center for Infectious Disease"/>
            <person name="Wu L."/>
            <person name="Ma J."/>
        </authorList>
    </citation>
    <scope>NUCLEOTIDE SEQUENCE [LARGE SCALE GENOMIC DNA]</scope>
    <source>
        <strain evidence="13 14">JCM 1407</strain>
    </source>
</reference>
<comment type="similarity">
    <text evidence="2 8 9 10">Belongs to the NDK family.</text>
</comment>
<evidence type="ECO:0000256" key="5">
    <source>
        <dbReference type="ARBA" id="ARBA00022777"/>
    </source>
</evidence>
<sequence>MEKTLVLIKPDGVKRKLIGKIIDRYEQKGLTISNMKMTKASRSTLEKHYEDLKDKDFFEDLINYMTSGPLIAMIIEGSNVISSVRKMHGNTNPIDAEMGTIRGDFGNSKTENLVHASDSKSHALKEISIWFNNL</sequence>
<gene>
    <name evidence="8" type="primary">ndk</name>
    <name evidence="13" type="ORF">GCM10008906_19700</name>
</gene>
<evidence type="ECO:0000256" key="3">
    <source>
        <dbReference type="ARBA" id="ARBA00022679"/>
    </source>
</evidence>
<dbReference type="PANTHER" id="PTHR11349">
    <property type="entry name" value="NUCLEOSIDE DIPHOSPHATE KINASE"/>
    <property type="match status" value="1"/>
</dbReference>
<evidence type="ECO:0000256" key="1">
    <source>
        <dbReference type="ARBA" id="ARBA00001946"/>
    </source>
</evidence>
<dbReference type="SUPFAM" id="SSF54919">
    <property type="entry name" value="Nucleoside diphosphate kinase, NDK"/>
    <property type="match status" value="1"/>
</dbReference>
<dbReference type="PROSITE" id="PS51374">
    <property type="entry name" value="NDPK_LIKE"/>
    <property type="match status" value="1"/>
</dbReference>
<dbReference type="InterPro" id="IPR036850">
    <property type="entry name" value="NDK-like_dom_sf"/>
</dbReference>
<dbReference type="RefSeq" id="WP_343761237.1">
    <property type="nucleotide sequence ID" value="NZ_BAAACG010000009.1"/>
</dbReference>
<name>A0ABN1JJ51_9CLOT</name>
<keyword evidence="8" id="KW-0460">Magnesium</keyword>
<evidence type="ECO:0000256" key="6">
    <source>
        <dbReference type="ARBA" id="ARBA00022840"/>
    </source>
</evidence>
<feature type="binding site" evidence="8 9">
    <location>
        <position position="57"/>
    </location>
    <ligand>
        <name>ATP</name>
        <dbReference type="ChEBI" id="CHEBI:30616"/>
    </ligand>
</feature>
<comment type="function">
    <text evidence="8">Major role in the synthesis of nucleoside triphosphates other than ATP. The ATP gamma phosphate is transferred to the NDP beta phosphate via a ping-pong mechanism, using a phosphorylated active-site intermediate.</text>
</comment>
<feature type="binding site" evidence="8 9">
    <location>
        <position position="102"/>
    </location>
    <ligand>
        <name>ATP</name>
        <dbReference type="ChEBI" id="CHEBI:30616"/>
    </ligand>
</feature>
<evidence type="ECO:0000256" key="9">
    <source>
        <dbReference type="PROSITE-ProRule" id="PRU00706"/>
    </source>
</evidence>
<dbReference type="InterPro" id="IPR023005">
    <property type="entry name" value="Nucleoside_diP_kinase_AS"/>
</dbReference>
<dbReference type="PROSITE" id="PS00469">
    <property type="entry name" value="NDPK"/>
    <property type="match status" value="1"/>
</dbReference>
<comment type="catalytic activity">
    <reaction evidence="8 11">
        <text>a 2'-deoxyribonucleoside 5'-diphosphate + ATP = a 2'-deoxyribonucleoside 5'-triphosphate + ADP</text>
        <dbReference type="Rhea" id="RHEA:44640"/>
        <dbReference type="ChEBI" id="CHEBI:30616"/>
        <dbReference type="ChEBI" id="CHEBI:61560"/>
        <dbReference type="ChEBI" id="CHEBI:73316"/>
        <dbReference type="ChEBI" id="CHEBI:456216"/>
        <dbReference type="EC" id="2.7.4.6"/>
    </reaction>
</comment>
<evidence type="ECO:0000256" key="8">
    <source>
        <dbReference type="HAMAP-Rule" id="MF_00451"/>
    </source>
</evidence>
<accession>A0ABN1JJ51</accession>
<dbReference type="GO" id="GO:0016301">
    <property type="term" value="F:kinase activity"/>
    <property type="evidence" value="ECO:0007669"/>
    <property type="project" value="UniProtKB-KW"/>
</dbReference>
<dbReference type="InterPro" id="IPR001564">
    <property type="entry name" value="Nucleoside_diP_kinase"/>
</dbReference>
<keyword evidence="6 8" id="KW-0067">ATP-binding</keyword>
<evidence type="ECO:0000256" key="7">
    <source>
        <dbReference type="ARBA" id="ARBA00023080"/>
    </source>
</evidence>
<comment type="caution">
    <text evidence="13">The sequence shown here is derived from an EMBL/GenBank/DDBJ whole genome shotgun (WGS) entry which is preliminary data.</text>
</comment>
<feature type="domain" description="Nucleoside diphosphate kinase-like" evidence="12">
    <location>
        <begin position="1"/>
        <end position="134"/>
    </location>
</feature>
<dbReference type="InterPro" id="IPR034907">
    <property type="entry name" value="NDK-like_dom"/>
</dbReference>
<keyword evidence="14" id="KW-1185">Reference proteome</keyword>
<dbReference type="NCBIfam" id="NF001908">
    <property type="entry name" value="PRK00668.1"/>
    <property type="match status" value="1"/>
</dbReference>
<feature type="binding site" evidence="8 9">
    <location>
        <position position="85"/>
    </location>
    <ligand>
        <name>ATP</name>
        <dbReference type="ChEBI" id="CHEBI:30616"/>
    </ligand>
</feature>
<dbReference type="Pfam" id="PF00334">
    <property type="entry name" value="NDK"/>
    <property type="match status" value="1"/>
</dbReference>
<keyword evidence="8" id="KW-0597">Phosphoprotein</keyword>
<keyword evidence="3 8" id="KW-0808">Transferase</keyword>
<evidence type="ECO:0000256" key="10">
    <source>
        <dbReference type="RuleBase" id="RU004011"/>
    </source>
</evidence>
<feature type="active site" description="Pros-phosphohistidine intermediate" evidence="8 9">
    <location>
        <position position="115"/>
    </location>
</feature>
<organism evidence="13 14">
    <name type="scientific">Clostridium oceanicum</name>
    <dbReference type="NCBI Taxonomy" id="1543"/>
    <lineage>
        <taxon>Bacteria</taxon>
        <taxon>Bacillati</taxon>
        <taxon>Bacillota</taxon>
        <taxon>Clostridia</taxon>
        <taxon>Eubacteriales</taxon>
        <taxon>Clostridiaceae</taxon>
        <taxon>Clostridium</taxon>
    </lineage>
</organism>
<dbReference type="CDD" id="cd04413">
    <property type="entry name" value="NDPk_I"/>
    <property type="match status" value="1"/>
</dbReference>
<keyword evidence="8" id="KW-0479">Metal-binding</keyword>
<comment type="subunit">
    <text evidence="8">Homotetramer.</text>
</comment>
<dbReference type="EC" id="2.7.4.6" evidence="8 11"/>
<protein>
    <recommendedName>
        <fullName evidence="8 11">Nucleoside diphosphate kinase</fullName>
        <shortName evidence="8">NDK</shortName>
        <shortName evidence="8">NDP kinase</shortName>
        <ecNumber evidence="8 11">2.7.4.6</ecNumber>
    </recommendedName>
    <alternativeName>
        <fullName evidence="8">Nucleoside-2-P kinase</fullName>
    </alternativeName>
</protein>
<dbReference type="SMART" id="SM00562">
    <property type="entry name" value="NDK"/>
    <property type="match status" value="1"/>
</dbReference>
<keyword evidence="4 8" id="KW-0547">Nucleotide-binding</keyword>
<evidence type="ECO:0000313" key="14">
    <source>
        <dbReference type="Proteomes" id="UP001501510"/>
    </source>
</evidence>
<keyword evidence="5 8" id="KW-0418">Kinase</keyword>
<evidence type="ECO:0000256" key="11">
    <source>
        <dbReference type="RuleBase" id="RU004013"/>
    </source>
</evidence>